<dbReference type="InterPro" id="IPR001807">
    <property type="entry name" value="ClC"/>
</dbReference>
<dbReference type="PRINTS" id="PR00762">
    <property type="entry name" value="CLCHANNEL"/>
</dbReference>
<dbReference type="PANTHER" id="PTHR43427:SF6">
    <property type="entry name" value="CHLORIDE CHANNEL PROTEIN CLC-E"/>
    <property type="match status" value="1"/>
</dbReference>
<comment type="caution">
    <text evidence="13">The sequence shown here is derived from an EMBL/GenBank/DDBJ whole genome shotgun (WGS) entry which is preliminary data.</text>
</comment>
<dbReference type="GO" id="GO:0008324">
    <property type="term" value="F:monoatomic cation transmembrane transporter activity"/>
    <property type="evidence" value="ECO:0007669"/>
    <property type="project" value="InterPro"/>
</dbReference>
<dbReference type="GO" id="GO:0006813">
    <property type="term" value="P:potassium ion transport"/>
    <property type="evidence" value="ECO:0007669"/>
    <property type="project" value="InterPro"/>
</dbReference>
<dbReference type="InterPro" id="IPR014743">
    <property type="entry name" value="Cl-channel_core"/>
</dbReference>
<comment type="subcellular location">
    <subcellularLocation>
        <location evidence="1">Membrane</location>
        <topology evidence="1">Multi-pass membrane protein</topology>
    </subcellularLocation>
</comment>
<dbReference type="Pfam" id="PF00654">
    <property type="entry name" value="Voltage_CLC"/>
    <property type="match status" value="1"/>
</dbReference>
<feature type="transmembrane region" description="Helical" evidence="11">
    <location>
        <begin position="158"/>
        <end position="176"/>
    </location>
</feature>
<dbReference type="GO" id="GO:0034707">
    <property type="term" value="C:chloride channel complex"/>
    <property type="evidence" value="ECO:0007669"/>
    <property type="project" value="UniProtKB-KW"/>
</dbReference>
<evidence type="ECO:0000256" key="11">
    <source>
        <dbReference type="SAM" id="Phobius"/>
    </source>
</evidence>
<dbReference type="InterPro" id="IPR036721">
    <property type="entry name" value="RCK_C_sf"/>
</dbReference>
<feature type="transmembrane region" description="Helical" evidence="11">
    <location>
        <begin position="409"/>
        <end position="434"/>
    </location>
</feature>
<dbReference type="InterPro" id="IPR006037">
    <property type="entry name" value="RCK_C"/>
</dbReference>
<evidence type="ECO:0000259" key="12">
    <source>
        <dbReference type="PROSITE" id="PS51202"/>
    </source>
</evidence>
<dbReference type="CDD" id="cd01031">
    <property type="entry name" value="EriC"/>
    <property type="match status" value="1"/>
</dbReference>
<feature type="region of interest" description="Disordered" evidence="10">
    <location>
        <begin position="1"/>
        <end position="46"/>
    </location>
</feature>
<protein>
    <recommendedName>
        <fullName evidence="12">RCK C-terminal domain-containing protein</fullName>
    </recommendedName>
</protein>
<evidence type="ECO:0000256" key="5">
    <source>
        <dbReference type="ARBA" id="ARBA00023065"/>
    </source>
</evidence>
<evidence type="ECO:0000256" key="2">
    <source>
        <dbReference type="ARBA" id="ARBA00022448"/>
    </source>
</evidence>
<feature type="transmembrane region" description="Helical" evidence="11">
    <location>
        <begin position="280"/>
        <end position="301"/>
    </location>
</feature>
<keyword evidence="4 11" id="KW-1133">Transmembrane helix</keyword>
<dbReference type="OrthoDB" id="9767361at2"/>
<keyword evidence="5" id="KW-0406">Ion transport</keyword>
<feature type="domain" description="RCK C-terminal" evidence="12">
    <location>
        <begin position="477"/>
        <end position="560"/>
    </location>
</feature>
<dbReference type="SUPFAM" id="SSF81340">
    <property type="entry name" value="Clc chloride channel"/>
    <property type="match status" value="1"/>
</dbReference>
<dbReference type="eggNOG" id="COG0569">
    <property type="taxonomic scope" value="Bacteria"/>
</dbReference>
<feature type="transmembrane region" description="Helical" evidence="11">
    <location>
        <begin position="65"/>
        <end position="88"/>
    </location>
</feature>
<dbReference type="Proteomes" id="UP000006415">
    <property type="component" value="Unassembled WGS sequence"/>
</dbReference>
<evidence type="ECO:0000256" key="9">
    <source>
        <dbReference type="ARBA" id="ARBA00023303"/>
    </source>
</evidence>
<dbReference type="HOGENOM" id="CLU_015263_7_4_11"/>
<feature type="transmembrane region" description="Helical" evidence="11">
    <location>
        <begin position="376"/>
        <end position="397"/>
    </location>
</feature>
<feature type="compositionally biased region" description="Low complexity" evidence="10">
    <location>
        <begin position="1"/>
        <end position="22"/>
    </location>
</feature>
<keyword evidence="3 11" id="KW-0812">Transmembrane</keyword>
<dbReference type="PROSITE" id="PS51202">
    <property type="entry name" value="RCK_C"/>
    <property type="match status" value="1"/>
</dbReference>
<proteinExistence type="predicted"/>
<evidence type="ECO:0000256" key="6">
    <source>
        <dbReference type="ARBA" id="ARBA00023136"/>
    </source>
</evidence>
<gene>
    <name evidence="13" type="ORF">HMPREF9156_00947</name>
</gene>
<keyword evidence="9" id="KW-0407">Ion channel</keyword>
<dbReference type="Pfam" id="PF02080">
    <property type="entry name" value="TrkA_C"/>
    <property type="match status" value="1"/>
</dbReference>
<dbReference type="InterPro" id="IPR050368">
    <property type="entry name" value="ClC-type_chloride_channel"/>
</dbReference>
<evidence type="ECO:0000256" key="7">
    <source>
        <dbReference type="ARBA" id="ARBA00023173"/>
    </source>
</evidence>
<evidence type="ECO:0000256" key="10">
    <source>
        <dbReference type="SAM" id="MobiDB-lite"/>
    </source>
</evidence>
<sequence length="569" mass="59748">MDKTESTGSAGAAEGPGSAGNADRTGSNPRKAAAFRSDASAPSHHHLRNNSHTLQLLSGANRMRWLIAARGIICGLIAGVLVVGYRVGIEYGTRFAVSAYAWLKGHPLGLLGWIAAVLSASWIITRLVQWEPSASGSGIPQTEGTLLWGLPLRWGRILIVRYAGGLLCSLFGLSLGREGPSIQIGAAASKAAGRRMSRNAIEENTLITGGAAAGLSAAFSAPLSGMMFALEEVHKSFSPSVLLTAVTASLSSDIVSKYWFGLTPVLDFTHVSQIPVAQYAWLIPLGIVAGLIGALMNRILLGFQTLYSKIPAVVRPMIALAAALPCGLLLPLSLGGGSEAIKFAETARGTLAILCILLAVRILFTGISYSSGVPGGIFMPILAAGALSGSVFAHAMVSAGVLAPERTAAFTVLAMAGTLTAAVKAPITSILLVVEMSGSLVHMFPVAAVAFVSLLISDALHIRPIYPALLERYMKQHEGTDISAMPVHSGMLEIPIEIGSMAAGKRIHAISWPDSTSVITIRRGEQEFVPRHDSMLRAGDAIVVIFSGEDERSVRRSLSEICEMPENGY</sequence>
<evidence type="ECO:0000313" key="13">
    <source>
        <dbReference type="EMBL" id="EJD64771.1"/>
    </source>
</evidence>
<organism evidence="13 14">
    <name type="scientific">Scardovia wiggsiae F0424</name>
    <dbReference type="NCBI Taxonomy" id="857290"/>
    <lineage>
        <taxon>Bacteria</taxon>
        <taxon>Bacillati</taxon>
        <taxon>Actinomycetota</taxon>
        <taxon>Actinomycetes</taxon>
        <taxon>Bifidobacteriales</taxon>
        <taxon>Bifidobacteriaceae</taxon>
        <taxon>Scardovia</taxon>
    </lineage>
</organism>
<keyword evidence="7" id="KW-0869">Chloride channel</keyword>
<feature type="transmembrane region" description="Helical" evidence="11">
    <location>
        <begin position="108"/>
        <end position="128"/>
    </location>
</feature>
<keyword evidence="8" id="KW-0868">Chloride</keyword>
<dbReference type="eggNOG" id="COG0038">
    <property type="taxonomic scope" value="Bacteria"/>
</dbReference>
<dbReference type="EMBL" id="AGZS01000005">
    <property type="protein sequence ID" value="EJD64771.1"/>
    <property type="molecule type" value="Genomic_DNA"/>
</dbReference>
<dbReference type="Gene3D" id="3.30.70.1450">
    <property type="entry name" value="Regulator of K+ conductance, C-terminal domain"/>
    <property type="match status" value="1"/>
</dbReference>
<feature type="transmembrane region" description="Helical" evidence="11">
    <location>
        <begin position="313"/>
        <end position="334"/>
    </location>
</feature>
<accession>J0X071</accession>
<dbReference type="STRING" id="857290.HMPREF9156_00947"/>
<dbReference type="Gene3D" id="1.10.3080.10">
    <property type="entry name" value="Clc chloride channel"/>
    <property type="match status" value="1"/>
</dbReference>
<evidence type="ECO:0000256" key="8">
    <source>
        <dbReference type="ARBA" id="ARBA00023214"/>
    </source>
</evidence>
<dbReference type="AlphaFoldDB" id="J0X071"/>
<evidence type="ECO:0000256" key="4">
    <source>
        <dbReference type="ARBA" id="ARBA00022989"/>
    </source>
</evidence>
<dbReference type="SUPFAM" id="SSF116726">
    <property type="entry name" value="TrkA C-terminal domain-like"/>
    <property type="match status" value="1"/>
</dbReference>
<feature type="transmembrane region" description="Helical" evidence="11">
    <location>
        <begin position="346"/>
        <end position="364"/>
    </location>
</feature>
<evidence type="ECO:0000313" key="14">
    <source>
        <dbReference type="Proteomes" id="UP000006415"/>
    </source>
</evidence>
<dbReference type="PANTHER" id="PTHR43427">
    <property type="entry name" value="CHLORIDE CHANNEL PROTEIN CLC-E"/>
    <property type="match status" value="1"/>
</dbReference>
<keyword evidence="6 11" id="KW-0472">Membrane</keyword>
<dbReference type="RefSeq" id="WP_007148011.1">
    <property type="nucleotide sequence ID" value="NZ_AKCI01000001.1"/>
</dbReference>
<reference evidence="13 14" key="1">
    <citation type="submission" date="2012-01" db="EMBL/GenBank/DDBJ databases">
        <title>The Genome Sequence of Scardovia wiggsiae F0424.</title>
        <authorList>
            <consortium name="The Broad Institute Genome Sequencing Platform"/>
            <person name="Earl A."/>
            <person name="Ward D."/>
            <person name="Feldgarden M."/>
            <person name="Gevers D."/>
            <person name="Izard J."/>
            <person name="Ganesan A."/>
            <person name="Baranova O.V."/>
            <person name="Blanton J.M."/>
            <person name="Tanner A.C."/>
            <person name="Mathney J."/>
            <person name="Dewhirst F.E."/>
            <person name="Young S.K."/>
            <person name="Zeng Q."/>
            <person name="Gargeya S."/>
            <person name="Fitzgerald M."/>
            <person name="Haas B."/>
            <person name="Abouelleil A."/>
            <person name="Alvarado L."/>
            <person name="Arachchi H.M."/>
            <person name="Berlin A."/>
            <person name="Chapman S.B."/>
            <person name="Gearin G."/>
            <person name="Goldberg J."/>
            <person name="Griggs A."/>
            <person name="Gujja S."/>
            <person name="Hansen M."/>
            <person name="Heiman D."/>
            <person name="Howarth C."/>
            <person name="Larimer J."/>
            <person name="Lui A."/>
            <person name="MacDonald P.J.P."/>
            <person name="McCowen C."/>
            <person name="Montmayeur A."/>
            <person name="Murphy C."/>
            <person name="Neiman D."/>
            <person name="Pearson M."/>
            <person name="Priest M."/>
            <person name="Roberts A."/>
            <person name="Saif S."/>
            <person name="Shea T."/>
            <person name="Sisk P."/>
            <person name="Stolte C."/>
            <person name="Sykes S."/>
            <person name="Wortman J."/>
            <person name="Nusbaum C."/>
            <person name="Birren B."/>
        </authorList>
    </citation>
    <scope>NUCLEOTIDE SEQUENCE [LARGE SCALE GENOMIC DNA]</scope>
    <source>
        <strain evidence="13 14">F0424</strain>
    </source>
</reference>
<evidence type="ECO:0000256" key="1">
    <source>
        <dbReference type="ARBA" id="ARBA00004141"/>
    </source>
</evidence>
<name>J0X071_9BIFI</name>
<feature type="transmembrane region" description="Helical" evidence="11">
    <location>
        <begin position="446"/>
        <end position="466"/>
    </location>
</feature>
<keyword evidence="2" id="KW-0813">Transport</keyword>
<evidence type="ECO:0000256" key="3">
    <source>
        <dbReference type="ARBA" id="ARBA00022692"/>
    </source>
</evidence>
<dbReference type="GO" id="GO:0005254">
    <property type="term" value="F:chloride channel activity"/>
    <property type="evidence" value="ECO:0007669"/>
    <property type="project" value="UniProtKB-KW"/>
</dbReference>
<keyword evidence="14" id="KW-1185">Reference proteome</keyword>